<feature type="compositionally biased region" description="Polar residues" evidence="1">
    <location>
        <begin position="165"/>
        <end position="175"/>
    </location>
</feature>
<dbReference type="Proteomes" id="UP000693981">
    <property type="component" value="Unassembled WGS sequence"/>
</dbReference>
<dbReference type="OrthoDB" id="161689at2759"/>
<feature type="compositionally biased region" description="Acidic residues" evidence="1">
    <location>
        <begin position="262"/>
        <end position="294"/>
    </location>
</feature>
<accession>A0A8T1WP67</accession>
<dbReference type="AlphaFoldDB" id="A0A8T1WP67"/>
<protein>
    <submittedName>
        <fullName evidence="2">Uncharacterized protein</fullName>
    </submittedName>
</protein>
<organism evidence="2 3">
    <name type="scientific">Phytophthora boehmeriae</name>
    <dbReference type="NCBI Taxonomy" id="109152"/>
    <lineage>
        <taxon>Eukaryota</taxon>
        <taxon>Sar</taxon>
        <taxon>Stramenopiles</taxon>
        <taxon>Oomycota</taxon>
        <taxon>Peronosporomycetes</taxon>
        <taxon>Peronosporales</taxon>
        <taxon>Peronosporaceae</taxon>
        <taxon>Phytophthora</taxon>
    </lineage>
</organism>
<comment type="caution">
    <text evidence="2">The sequence shown here is derived from an EMBL/GenBank/DDBJ whole genome shotgun (WGS) entry which is preliminary data.</text>
</comment>
<evidence type="ECO:0000313" key="3">
    <source>
        <dbReference type="Proteomes" id="UP000693981"/>
    </source>
</evidence>
<feature type="compositionally biased region" description="Polar residues" evidence="1">
    <location>
        <begin position="129"/>
        <end position="142"/>
    </location>
</feature>
<evidence type="ECO:0000256" key="1">
    <source>
        <dbReference type="SAM" id="MobiDB-lite"/>
    </source>
</evidence>
<keyword evidence="3" id="KW-1185">Reference proteome</keyword>
<dbReference type="PROSITE" id="PS50096">
    <property type="entry name" value="IQ"/>
    <property type="match status" value="1"/>
</dbReference>
<sequence>MAYDPYKSLLANASREHLKRSNELNTHLVGNVFLPAIDVHHQKKSNTKSAASLKHLKVIEQCILAENKREEKLAACATIKDRRALAKKFQLQRQRERELIHTLMLGQNPDSHKEISLSEKDVVPVGASTPRQQVHQETTGITVKTPPPDRIFRKADVTVDDENPPQATESGNEGSNCVRILSEPWSPTQASEDGTAATVTEARATEAMEEPLDQPHDDDKSDEISSVSSNRTLPVVNDAIEDVKTLKATGTDTEERGRLDQSDDAEDEYTDYESDDASSESADADLEFPADATEDAIKPAITVDNKESLETIDNPDDEREAVDHCSEDTSNDTISATSRAPVLVHNDVHEKTLEATEPIGQFNSDRKEDGDDKIDDELPDTKLVSGRDTAPIYSSDEDDTASEARETSRTMKLLDHPNEIAPVEHAAQGVNQGVSDSAKEDKSVEIIMDEELETDVAEVLFDLVDLVAASTKDKDQPKPAVILAARTISPRPRTEMDQKAKFALRIQSLFRGYRARIAFRMTLYEDALSCGVLGAMPGTIQGQSGWYLDPKRLMAYYFAIPDPDGDWEQKHVLRCSRLVLTPYEMRQEVLSKVSAFVDDEKD</sequence>
<proteinExistence type="predicted"/>
<gene>
    <name evidence="2" type="ORF">PHYBOEH_004030</name>
</gene>
<feature type="compositionally biased region" description="Basic and acidic residues" evidence="1">
    <location>
        <begin position="213"/>
        <end position="223"/>
    </location>
</feature>
<dbReference type="CDD" id="cd23767">
    <property type="entry name" value="IQCD"/>
    <property type="match status" value="1"/>
</dbReference>
<feature type="region of interest" description="Disordered" evidence="1">
    <location>
        <begin position="129"/>
        <end position="179"/>
    </location>
</feature>
<name>A0A8T1WP67_9STRA</name>
<dbReference type="EMBL" id="JAGDFL010000219">
    <property type="protein sequence ID" value="KAG7395225.1"/>
    <property type="molecule type" value="Genomic_DNA"/>
</dbReference>
<evidence type="ECO:0000313" key="2">
    <source>
        <dbReference type="EMBL" id="KAG7395225.1"/>
    </source>
</evidence>
<feature type="region of interest" description="Disordered" evidence="1">
    <location>
        <begin position="203"/>
        <end position="407"/>
    </location>
</feature>
<reference evidence="2" key="1">
    <citation type="submission" date="2021-02" db="EMBL/GenBank/DDBJ databases">
        <authorList>
            <person name="Palmer J.M."/>
        </authorList>
    </citation>
    <scope>NUCLEOTIDE SEQUENCE</scope>
    <source>
        <strain evidence="2">SCRP23</strain>
    </source>
</reference>